<keyword evidence="5" id="KW-1003">Cell membrane</keyword>
<dbReference type="Proteomes" id="UP001595880">
    <property type="component" value="Unassembled WGS sequence"/>
</dbReference>
<dbReference type="RefSeq" id="WP_390197218.1">
    <property type="nucleotide sequence ID" value="NZ_JBHSDV010000001.1"/>
</dbReference>
<evidence type="ECO:0000256" key="7">
    <source>
        <dbReference type="ARBA" id="ARBA00022795"/>
    </source>
</evidence>
<dbReference type="InterPro" id="IPR020006">
    <property type="entry name" value="FlhF"/>
</dbReference>
<keyword evidence="17" id="KW-1185">Reference proteome</keyword>
<keyword evidence="16" id="KW-0282">Flagellum</keyword>
<comment type="caution">
    <text evidence="16">The sequence shown here is derived from an EMBL/GenBank/DDBJ whole genome shotgun (WGS) entry which is preliminary data.</text>
</comment>
<dbReference type="NCBIfam" id="TIGR03499">
    <property type="entry name" value="FlhF"/>
    <property type="match status" value="1"/>
</dbReference>
<evidence type="ECO:0000256" key="6">
    <source>
        <dbReference type="ARBA" id="ARBA00022741"/>
    </source>
</evidence>
<reference evidence="17" key="1">
    <citation type="journal article" date="2019" name="Int. J. Syst. Evol. Microbiol.">
        <title>The Global Catalogue of Microorganisms (GCM) 10K type strain sequencing project: providing services to taxonomists for standard genome sequencing and annotation.</title>
        <authorList>
            <consortium name="The Broad Institute Genomics Platform"/>
            <consortium name="The Broad Institute Genome Sequencing Center for Infectious Disease"/>
            <person name="Wu L."/>
            <person name="Ma J."/>
        </authorList>
    </citation>
    <scope>NUCLEOTIDE SEQUENCE [LARGE SCALE GENOMIC DNA]</scope>
    <source>
        <strain evidence="17">KACC 14058</strain>
    </source>
</reference>
<protein>
    <recommendedName>
        <fullName evidence="3 13">Flagellar biosynthesis protein FlhF</fullName>
    </recommendedName>
</protein>
<evidence type="ECO:0000313" key="16">
    <source>
        <dbReference type="EMBL" id="MFC4387416.1"/>
    </source>
</evidence>
<evidence type="ECO:0000256" key="9">
    <source>
        <dbReference type="ARBA" id="ARBA00023134"/>
    </source>
</evidence>
<evidence type="ECO:0000256" key="13">
    <source>
        <dbReference type="NCBIfam" id="TIGR03499"/>
    </source>
</evidence>
<keyword evidence="11" id="KW-1006">Bacterial flagellum protein export</keyword>
<feature type="domain" description="SRP54-type proteins GTP-binding" evidence="15">
    <location>
        <begin position="172"/>
        <end position="363"/>
    </location>
</feature>
<keyword evidence="16" id="KW-0969">Cilium</keyword>
<proteinExistence type="inferred from homology"/>
<keyword evidence="4" id="KW-0813">Transport</keyword>
<dbReference type="InterPro" id="IPR000897">
    <property type="entry name" value="SRP54_GTPase_dom"/>
</dbReference>
<comment type="similarity">
    <text evidence="2">Belongs to the GTP-binding SRP family.</text>
</comment>
<accession>A0ABV8VWE0</accession>
<evidence type="ECO:0000313" key="17">
    <source>
        <dbReference type="Proteomes" id="UP001595880"/>
    </source>
</evidence>
<gene>
    <name evidence="16" type="primary">flhF</name>
    <name evidence="16" type="ORF">ACFOZ1_06275</name>
</gene>
<sequence length="364" mass="41928">MKVKKYKGNTMPEVMQLVRKELGADAVILNSKEMYEGGFLGLFKKKKIEVVAAIDPTPVKPTKQKDTRNHIDTRNVYKQDEVLSEIREMKRWIQQTSKPEHDLPIIFQELLSVLINQEVDKEIADELIEQIMKRHENEKESDLSIEKLKKEIQFEIKHRLANKGSFGGSFDNQVIHLVGPTGVGKTTTIAKLAADCVLNQNKRVAFITTDTFRIAAIEQLKTYAKILDVPIEVAYNLDDYRKAKDKFKEYDYIFVDTAGRNFRDEKYVHELNTIIDMKEKVDSYLVLSLTSRTVDMDNIYQQFKNVPIKQLIFTKQDETSIYGPLLNLSDKYNLGIAYITNGQEVPDDIERISLEEIAMLIVGD</sequence>
<dbReference type="SUPFAM" id="SSF52540">
    <property type="entry name" value="P-loop containing nucleoside triphosphate hydrolases"/>
    <property type="match status" value="1"/>
</dbReference>
<evidence type="ECO:0000256" key="12">
    <source>
        <dbReference type="ARBA" id="ARBA00025337"/>
    </source>
</evidence>
<evidence type="ECO:0000256" key="4">
    <source>
        <dbReference type="ARBA" id="ARBA00022448"/>
    </source>
</evidence>
<dbReference type="EMBL" id="JBHSDV010000001">
    <property type="protein sequence ID" value="MFC4387416.1"/>
    <property type="molecule type" value="Genomic_DNA"/>
</dbReference>
<dbReference type="Gene3D" id="1.20.120.1380">
    <property type="entry name" value="Flagellar FlhF biosynthesis protein, N domain"/>
    <property type="match status" value="1"/>
</dbReference>
<dbReference type="SMART" id="SM00962">
    <property type="entry name" value="SRP54"/>
    <property type="match status" value="1"/>
</dbReference>
<evidence type="ECO:0000259" key="14">
    <source>
        <dbReference type="SMART" id="SM00382"/>
    </source>
</evidence>
<keyword evidence="16" id="KW-0966">Cell projection</keyword>
<evidence type="ECO:0000256" key="3">
    <source>
        <dbReference type="ARBA" id="ARBA00014919"/>
    </source>
</evidence>
<evidence type="ECO:0000256" key="11">
    <source>
        <dbReference type="ARBA" id="ARBA00023225"/>
    </source>
</evidence>
<evidence type="ECO:0000256" key="1">
    <source>
        <dbReference type="ARBA" id="ARBA00004413"/>
    </source>
</evidence>
<keyword evidence="8" id="KW-0653">Protein transport</keyword>
<dbReference type="PANTHER" id="PTHR43134:SF3">
    <property type="entry name" value="FLAGELLAR BIOSYNTHESIS PROTEIN FLHF"/>
    <property type="match status" value="1"/>
</dbReference>
<comment type="subcellular location">
    <subcellularLocation>
        <location evidence="1">Cell membrane</location>
        <topology evidence="1">Peripheral membrane protein</topology>
        <orientation evidence="1">Cytoplasmic side</orientation>
    </subcellularLocation>
</comment>
<dbReference type="InterPro" id="IPR047040">
    <property type="entry name" value="FlhF__GTPase_dom"/>
</dbReference>
<dbReference type="Gene3D" id="3.40.50.300">
    <property type="entry name" value="P-loop containing nucleotide triphosphate hydrolases"/>
    <property type="match status" value="1"/>
</dbReference>
<evidence type="ECO:0000259" key="15">
    <source>
        <dbReference type="SMART" id="SM00962"/>
    </source>
</evidence>
<keyword evidence="9" id="KW-0342">GTP-binding</keyword>
<dbReference type="SMART" id="SM00382">
    <property type="entry name" value="AAA"/>
    <property type="match status" value="1"/>
</dbReference>
<dbReference type="PANTHER" id="PTHR43134">
    <property type="entry name" value="SIGNAL RECOGNITION PARTICLE RECEPTOR SUBUNIT ALPHA"/>
    <property type="match status" value="1"/>
</dbReference>
<evidence type="ECO:0000256" key="8">
    <source>
        <dbReference type="ARBA" id="ARBA00022927"/>
    </source>
</evidence>
<evidence type="ECO:0000256" key="10">
    <source>
        <dbReference type="ARBA" id="ARBA00023136"/>
    </source>
</evidence>
<dbReference type="InterPro" id="IPR003593">
    <property type="entry name" value="AAA+_ATPase"/>
</dbReference>
<keyword evidence="6" id="KW-0547">Nucleotide-binding</keyword>
<evidence type="ECO:0000256" key="2">
    <source>
        <dbReference type="ARBA" id="ARBA00008531"/>
    </source>
</evidence>
<evidence type="ECO:0000256" key="5">
    <source>
        <dbReference type="ARBA" id="ARBA00022475"/>
    </source>
</evidence>
<comment type="function">
    <text evidence="12">Necessary for flagellar biosynthesis. May be involved in translocation of the flagellum.</text>
</comment>
<keyword evidence="7" id="KW-1005">Bacterial flagellum biogenesis</keyword>
<name>A0ABV8VWE0_9BACI</name>
<dbReference type="Pfam" id="PF00448">
    <property type="entry name" value="SRP54"/>
    <property type="match status" value="1"/>
</dbReference>
<organism evidence="16 17">
    <name type="scientific">Gracilibacillus marinus</name>
    <dbReference type="NCBI Taxonomy" id="630535"/>
    <lineage>
        <taxon>Bacteria</taxon>
        <taxon>Bacillati</taxon>
        <taxon>Bacillota</taxon>
        <taxon>Bacilli</taxon>
        <taxon>Bacillales</taxon>
        <taxon>Bacillaceae</taxon>
        <taxon>Gracilibacillus</taxon>
    </lineage>
</organism>
<keyword evidence="10" id="KW-0472">Membrane</keyword>
<feature type="domain" description="AAA+ ATPase" evidence="14">
    <location>
        <begin position="171"/>
        <end position="363"/>
    </location>
</feature>
<dbReference type="CDD" id="cd17873">
    <property type="entry name" value="FlhF"/>
    <property type="match status" value="1"/>
</dbReference>
<dbReference type="InterPro" id="IPR027417">
    <property type="entry name" value="P-loop_NTPase"/>
</dbReference>